<dbReference type="Proteomes" id="UP001177670">
    <property type="component" value="Unassembled WGS sequence"/>
</dbReference>
<reference evidence="1" key="1">
    <citation type="submission" date="2021-10" db="EMBL/GenBank/DDBJ databases">
        <title>Melipona bicolor Genome sequencing and assembly.</title>
        <authorList>
            <person name="Araujo N.S."/>
            <person name="Arias M.C."/>
        </authorList>
    </citation>
    <scope>NUCLEOTIDE SEQUENCE</scope>
    <source>
        <strain evidence="1">USP_2M_L1-L4_2017</strain>
        <tissue evidence="1">Whole body</tissue>
    </source>
</reference>
<dbReference type="GO" id="GO:0001669">
    <property type="term" value="C:acrosomal vesicle"/>
    <property type="evidence" value="ECO:0007669"/>
    <property type="project" value="TreeGrafter"/>
</dbReference>
<organism evidence="1 2">
    <name type="scientific">Melipona bicolor</name>
    <dbReference type="NCBI Taxonomy" id="60889"/>
    <lineage>
        <taxon>Eukaryota</taxon>
        <taxon>Metazoa</taxon>
        <taxon>Ecdysozoa</taxon>
        <taxon>Arthropoda</taxon>
        <taxon>Hexapoda</taxon>
        <taxon>Insecta</taxon>
        <taxon>Pterygota</taxon>
        <taxon>Neoptera</taxon>
        <taxon>Endopterygota</taxon>
        <taxon>Hymenoptera</taxon>
        <taxon>Apocrita</taxon>
        <taxon>Aculeata</taxon>
        <taxon>Apoidea</taxon>
        <taxon>Anthophila</taxon>
        <taxon>Apidae</taxon>
        <taxon>Melipona</taxon>
    </lineage>
</organism>
<evidence type="ECO:0000313" key="2">
    <source>
        <dbReference type="Proteomes" id="UP001177670"/>
    </source>
</evidence>
<dbReference type="EMBL" id="JAHYIQ010000012">
    <property type="protein sequence ID" value="KAK1127445.1"/>
    <property type="molecule type" value="Genomic_DNA"/>
</dbReference>
<evidence type="ECO:0000313" key="1">
    <source>
        <dbReference type="EMBL" id="KAK1127445.1"/>
    </source>
</evidence>
<dbReference type="GO" id="GO:0031514">
    <property type="term" value="C:motile cilium"/>
    <property type="evidence" value="ECO:0007669"/>
    <property type="project" value="TreeGrafter"/>
</dbReference>
<dbReference type="GO" id="GO:0030317">
    <property type="term" value="P:flagellated sperm motility"/>
    <property type="evidence" value="ECO:0007669"/>
    <property type="project" value="TreeGrafter"/>
</dbReference>
<comment type="caution">
    <text evidence="1">The sequence shown here is derived from an EMBL/GenBank/DDBJ whole genome shotgun (WGS) entry which is preliminary data.</text>
</comment>
<keyword evidence="2" id="KW-1185">Reference proteome</keyword>
<name>A0AA40FYL9_9HYME</name>
<accession>A0AA40FYL9</accession>
<dbReference type="InterPro" id="IPR037695">
    <property type="entry name" value="IQUB"/>
</dbReference>
<dbReference type="PANTHER" id="PTHR21074:SF0">
    <property type="entry name" value="IQ AND UBIQUITIN-LIKE DOMAIN-CONTAINING PROTEIN"/>
    <property type="match status" value="1"/>
</dbReference>
<protein>
    <submittedName>
        <fullName evidence="1">Uncharacterized protein</fullName>
    </submittedName>
</protein>
<sequence>MVCCGSMEVEDRRIKKPYLGGWKHKFTQTEYLNAESQTDPPKKPDIEKCSKEVQYISWSDVCTQTPCDHPTQMWRYTWFSCI</sequence>
<dbReference type="AlphaFoldDB" id="A0AA40FYL9"/>
<gene>
    <name evidence="1" type="ORF">K0M31_003983</name>
</gene>
<dbReference type="GO" id="GO:0060271">
    <property type="term" value="P:cilium assembly"/>
    <property type="evidence" value="ECO:0007669"/>
    <property type="project" value="TreeGrafter"/>
</dbReference>
<dbReference type="PANTHER" id="PTHR21074">
    <property type="entry name" value="IQ AND UBIQUITIN-LIKE DOMAIN-CONTAINING PROTEIN"/>
    <property type="match status" value="1"/>
</dbReference>
<proteinExistence type="predicted"/>